<dbReference type="PIRSF" id="PIRSF016325">
    <property type="entry name" value="Phstyr_phstse_ac"/>
    <property type="match status" value="1"/>
</dbReference>
<organism evidence="7 8">
    <name type="scientific">Komagataella pastoris</name>
    <name type="common">Yeast</name>
    <name type="synonym">Pichia pastoris</name>
    <dbReference type="NCBI Taxonomy" id="4922"/>
    <lineage>
        <taxon>Eukaryota</taxon>
        <taxon>Fungi</taxon>
        <taxon>Dikarya</taxon>
        <taxon>Ascomycota</taxon>
        <taxon>Saccharomycotina</taxon>
        <taxon>Pichiomycetes</taxon>
        <taxon>Pichiales</taxon>
        <taxon>Pichiaceae</taxon>
        <taxon>Komagataella</taxon>
    </lineage>
</organism>
<proteinExistence type="inferred from homology"/>
<reference evidence="7 8" key="1">
    <citation type="submission" date="2016-02" db="EMBL/GenBank/DDBJ databases">
        <title>Comparative genomic and transcriptomic foundation for Pichia pastoris.</title>
        <authorList>
            <person name="Love K.R."/>
            <person name="Shah K.A."/>
            <person name="Whittaker C.A."/>
            <person name="Wu J."/>
            <person name="Bartlett M.C."/>
            <person name="Ma D."/>
            <person name="Leeson R.L."/>
            <person name="Priest M."/>
            <person name="Young S.K."/>
            <person name="Love J.C."/>
        </authorList>
    </citation>
    <scope>NUCLEOTIDE SEQUENCE [LARGE SCALE GENOMIC DNA]</scope>
    <source>
        <strain evidence="7 8">ATCC 28485</strain>
    </source>
</reference>
<evidence type="ECO:0000256" key="4">
    <source>
        <dbReference type="ARBA" id="ARBA00023110"/>
    </source>
</evidence>
<dbReference type="GO" id="GO:0003755">
    <property type="term" value="F:peptidyl-prolyl cis-trans isomerase activity"/>
    <property type="evidence" value="ECO:0007669"/>
    <property type="project" value="UniProtKB-KW"/>
</dbReference>
<dbReference type="Pfam" id="PF03095">
    <property type="entry name" value="PTPA"/>
    <property type="match status" value="1"/>
</dbReference>
<evidence type="ECO:0000256" key="5">
    <source>
        <dbReference type="ARBA" id="ARBA00023235"/>
    </source>
</evidence>
<keyword evidence="3 6" id="KW-0963">Cytoplasm</keyword>
<accession>A0A1B2JC02</accession>
<dbReference type="InterPro" id="IPR037218">
    <property type="entry name" value="PTPA_sf"/>
</dbReference>
<dbReference type="EMBL" id="CP014585">
    <property type="protein sequence ID" value="ANZ75328.1"/>
    <property type="molecule type" value="Genomic_DNA"/>
</dbReference>
<comment type="catalytic activity">
    <reaction evidence="1 6">
        <text>[protein]-peptidylproline (omega=180) = [protein]-peptidylproline (omega=0)</text>
        <dbReference type="Rhea" id="RHEA:16237"/>
        <dbReference type="Rhea" id="RHEA-COMP:10747"/>
        <dbReference type="Rhea" id="RHEA-COMP:10748"/>
        <dbReference type="ChEBI" id="CHEBI:83833"/>
        <dbReference type="ChEBI" id="CHEBI:83834"/>
        <dbReference type="EC" id="5.2.1.8"/>
    </reaction>
</comment>
<dbReference type="EC" id="5.2.1.8" evidence="6"/>
<dbReference type="InterPro" id="IPR043170">
    <property type="entry name" value="PTPA_C_lid"/>
</dbReference>
<comment type="function">
    <text evidence="6">PPIases accelerate the folding of proteins. It catalyzes the cis-trans isomerization of proline imidic peptide bonds in oligopeptides.</text>
</comment>
<dbReference type="PANTHER" id="PTHR10012">
    <property type="entry name" value="SERINE/THREONINE-PROTEIN PHOSPHATASE 2A REGULATORY SUBUNIT B"/>
    <property type="match status" value="1"/>
</dbReference>
<keyword evidence="4 6" id="KW-0697">Rotamase</keyword>
<evidence type="ECO:0000256" key="2">
    <source>
        <dbReference type="ARBA" id="ARBA00004496"/>
    </source>
</evidence>
<dbReference type="SUPFAM" id="SSF140984">
    <property type="entry name" value="PTPA-like"/>
    <property type="match status" value="1"/>
</dbReference>
<protein>
    <recommendedName>
        <fullName evidence="6">Serine/threonine-protein phosphatase 2A activator</fullName>
        <ecNumber evidence="6">5.2.1.8</ecNumber>
    </recommendedName>
    <alternativeName>
        <fullName evidence="6">Phosphotyrosyl phosphatase activator</fullName>
    </alternativeName>
</protein>
<keyword evidence="8" id="KW-1185">Reference proteome</keyword>
<evidence type="ECO:0000313" key="8">
    <source>
        <dbReference type="Proteomes" id="UP000094565"/>
    </source>
</evidence>
<dbReference type="GO" id="GO:0007052">
    <property type="term" value="P:mitotic spindle organization"/>
    <property type="evidence" value="ECO:0007669"/>
    <property type="project" value="TreeGrafter"/>
</dbReference>
<dbReference type="FunFam" id="1.20.120.1150:FF:000002">
    <property type="entry name" value="Serine/threonine-protein phosphatase 2A activator"/>
    <property type="match status" value="1"/>
</dbReference>
<dbReference type="PANTHER" id="PTHR10012:SF5">
    <property type="entry name" value="SERINE_THREONINE-PROTEIN PHOSPHATASE 2A ACTIVATOR 2"/>
    <property type="match status" value="1"/>
</dbReference>
<evidence type="ECO:0000313" key="7">
    <source>
        <dbReference type="EMBL" id="ANZ75328.1"/>
    </source>
</evidence>
<dbReference type="InterPro" id="IPR004327">
    <property type="entry name" value="Phstyr_phstse_ac"/>
</dbReference>
<dbReference type="GO" id="GO:0005634">
    <property type="term" value="C:nucleus"/>
    <property type="evidence" value="ECO:0007669"/>
    <property type="project" value="TreeGrafter"/>
</dbReference>
<keyword evidence="5 6" id="KW-0413">Isomerase</keyword>
<dbReference type="CDD" id="cd04087">
    <property type="entry name" value="PTPA"/>
    <property type="match status" value="1"/>
</dbReference>
<dbReference type="GO" id="GO:0005737">
    <property type="term" value="C:cytoplasm"/>
    <property type="evidence" value="ECO:0007669"/>
    <property type="project" value="UniProtKB-SubCell"/>
</dbReference>
<comment type="similarity">
    <text evidence="6">Belongs to the PTPA-type PPIase family.</text>
</comment>
<dbReference type="Gene3D" id="1.20.120.1150">
    <property type="match status" value="1"/>
</dbReference>
<evidence type="ECO:0000256" key="1">
    <source>
        <dbReference type="ARBA" id="ARBA00000971"/>
    </source>
</evidence>
<evidence type="ECO:0000256" key="6">
    <source>
        <dbReference type="RuleBase" id="RU361210"/>
    </source>
</evidence>
<dbReference type="OrthoDB" id="16120at2759"/>
<dbReference type="AlphaFoldDB" id="A0A1B2JC02"/>
<dbReference type="Proteomes" id="UP000094565">
    <property type="component" value="Chromosome 2"/>
</dbReference>
<gene>
    <name evidence="7" type="primary">RRD2</name>
    <name evidence="7" type="ORF">ATY40_BA7503235</name>
</gene>
<comment type="subcellular location">
    <subcellularLocation>
        <location evidence="2 6">Cytoplasm</location>
    </subcellularLocation>
</comment>
<name>A0A1B2JC02_PICPA</name>
<evidence type="ECO:0000256" key="3">
    <source>
        <dbReference type="ARBA" id="ARBA00022490"/>
    </source>
</evidence>
<dbReference type="GO" id="GO:0008160">
    <property type="term" value="F:protein tyrosine phosphatase activator activity"/>
    <property type="evidence" value="ECO:0007669"/>
    <property type="project" value="TreeGrafter"/>
</dbReference>
<sequence>MPYFKPIKRISTESDLEQWKHCETYKYIVSAIETLASSVEGKELGSPTNIIPAAQTLLDILERVSEIVDKHPVIQDKDSSRFGKVEFRDFYDDIEANSEKLLAPLTTNKEQSLIELSTYFNNSWGDRTRIDYGSGHELNFLAFLLCLLKLEVFTLDDSQTIVLKIFSKYLKVMRKIQKLYWLEPAGSHGVWGLDDYHFLPFLFGAAQLSPMTRSRPSSIHNKDIVDMYKDKYFYYQCIDFINQVKTGPGSGSLRWHSPMLDDISGVRKWSKVSEGMLKMYKAEVLGKLPIVQHFYFGSILKAPENLSDPAEQADNEHGHHHTWGDCCGIAIPSAFAAKEMQQHTKTIPFD</sequence>
<dbReference type="GO" id="GO:0000159">
    <property type="term" value="C:protein phosphatase type 2A complex"/>
    <property type="evidence" value="ECO:0007669"/>
    <property type="project" value="TreeGrafter"/>
</dbReference>